<keyword evidence="13" id="KW-1185">Reference proteome</keyword>
<accession>A0ABM0GIW6</accession>
<protein>
    <recommendedName>
        <fullName evidence="4 11">Alkaline phosphatase</fullName>
        <ecNumber evidence="4 11">3.1.3.1</ecNumber>
    </recommendedName>
</protein>
<dbReference type="Proteomes" id="UP000694865">
    <property type="component" value="Unplaced"/>
</dbReference>
<dbReference type="InterPro" id="IPR018299">
    <property type="entry name" value="Alkaline_phosphatase_AS"/>
</dbReference>
<evidence type="ECO:0000256" key="4">
    <source>
        <dbReference type="ARBA" id="ARBA00012647"/>
    </source>
</evidence>
<dbReference type="Gene3D" id="3.40.720.10">
    <property type="entry name" value="Alkaline Phosphatase, subunit A"/>
    <property type="match status" value="1"/>
</dbReference>
<dbReference type="PROSITE" id="PS00123">
    <property type="entry name" value="ALKALINE_PHOSPHATASE"/>
    <property type="match status" value="1"/>
</dbReference>
<evidence type="ECO:0000256" key="11">
    <source>
        <dbReference type="RuleBase" id="RU003947"/>
    </source>
</evidence>
<dbReference type="GeneID" id="100368969"/>
<evidence type="ECO:0000313" key="14">
    <source>
        <dbReference type="RefSeq" id="XP_002730835.1"/>
    </source>
</evidence>
<evidence type="ECO:0000256" key="1">
    <source>
        <dbReference type="ARBA" id="ARBA00001946"/>
    </source>
</evidence>
<evidence type="ECO:0000256" key="10">
    <source>
        <dbReference type="RuleBase" id="RU003946"/>
    </source>
</evidence>
<dbReference type="Pfam" id="PF00245">
    <property type="entry name" value="Alk_phosphatase"/>
    <property type="match status" value="1"/>
</dbReference>
<proteinExistence type="inferred from homology"/>
<evidence type="ECO:0000256" key="7">
    <source>
        <dbReference type="ARBA" id="ARBA00022801"/>
    </source>
</evidence>
<keyword evidence="7 11" id="KW-0378">Hydrolase</keyword>
<comment type="catalytic activity">
    <reaction evidence="11">
        <text>a phosphate monoester + H2O = an alcohol + phosphate</text>
        <dbReference type="Rhea" id="RHEA:15017"/>
        <dbReference type="ChEBI" id="CHEBI:15377"/>
        <dbReference type="ChEBI" id="CHEBI:30879"/>
        <dbReference type="ChEBI" id="CHEBI:43474"/>
        <dbReference type="ChEBI" id="CHEBI:67140"/>
        <dbReference type="EC" id="3.1.3.1"/>
    </reaction>
</comment>
<evidence type="ECO:0000256" key="6">
    <source>
        <dbReference type="ARBA" id="ARBA00022723"/>
    </source>
</evidence>
<organism evidence="13 14">
    <name type="scientific">Saccoglossus kowalevskii</name>
    <name type="common">Acorn worm</name>
    <dbReference type="NCBI Taxonomy" id="10224"/>
    <lineage>
        <taxon>Eukaryota</taxon>
        <taxon>Metazoa</taxon>
        <taxon>Hemichordata</taxon>
        <taxon>Enteropneusta</taxon>
        <taxon>Harrimaniidae</taxon>
        <taxon>Saccoglossus</taxon>
    </lineage>
</organism>
<dbReference type="SUPFAM" id="SSF53649">
    <property type="entry name" value="Alkaline phosphatase-like"/>
    <property type="match status" value="1"/>
</dbReference>
<reference evidence="14" key="1">
    <citation type="submission" date="2025-08" db="UniProtKB">
        <authorList>
            <consortium name="RefSeq"/>
        </authorList>
    </citation>
    <scope>IDENTIFICATION</scope>
    <source>
        <tissue evidence="14">Testes</tissue>
    </source>
</reference>
<evidence type="ECO:0000256" key="2">
    <source>
        <dbReference type="ARBA" id="ARBA00001947"/>
    </source>
</evidence>
<comment type="similarity">
    <text evidence="3 10">Belongs to the alkaline phosphatase family.</text>
</comment>
<dbReference type="PRINTS" id="PR00113">
    <property type="entry name" value="ALKPHPHTASE"/>
</dbReference>
<keyword evidence="8 11" id="KW-0862">Zinc</keyword>
<dbReference type="InterPro" id="IPR001952">
    <property type="entry name" value="Alkaline_phosphatase"/>
</dbReference>
<evidence type="ECO:0000256" key="9">
    <source>
        <dbReference type="ARBA" id="ARBA00022842"/>
    </source>
</evidence>
<evidence type="ECO:0000256" key="8">
    <source>
        <dbReference type="ARBA" id="ARBA00022833"/>
    </source>
</evidence>
<dbReference type="RefSeq" id="XP_002730835.1">
    <property type="nucleotide sequence ID" value="XM_002730789.2"/>
</dbReference>
<name>A0ABM0GIW6_SACKO</name>
<comment type="cofactor">
    <cofactor evidence="1">
        <name>Mg(2+)</name>
        <dbReference type="ChEBI" id="CHEBI:18420"/>
    </cofactor>
</comment>
<dbReference type="SMART" id="SM00098">
    <property type="entry name" value="alkPPc"/>
    <property type="match status" value="1"/>
</dbReference>
<dbReference type="InterPro" id="IPR017850">
    <property type="entry name" value="Alkaline_phosphatase_core_sf"/>
</dbReference>
<feature type="signal peptide" evidence="12">
    <location>
        <begin position="1"/>
        <end position="19"/>
    </location>
</feature>
<evidence type="ECO:0000256" key="3">
    <source>
        <dbReference type="ARBA" id="ARBA00005984"/>
    </source>
</evidence>
<gene>
    <name evidence="14" type="primary">LOC100368969</name>
</gene>
<keyword evidence="5" id="KW-0597">Phosphoprotein</keyword>
<dbReference type="PANTHER" id="PTHR11596">
    <property type="entry name" value="ALKALINE PHOSPHATASE"/>
    <property type="match status" value="1"/>
</dbReference>
<keyword evidence="6" id="KW-0479">Metal-binding</keyword>
<evidence type="ECO:0000313" key="13">
    <source>
        <dbReference type="Proteomes" id="UP000694865"/>
    </source>
</evidence>
<dbReference type="CDD" id="cd16012">
    <property type="entry name" value="ALP"/>
    <property type="match status" value="1"/>
</dbReference>
<sequence>MTTQRKILLLVLSCCGIFAQPPEEWNKQAEQTLRNALKLETLNRNVAKNVVIILGDGMGFPTITSARILKGQLDGKTGEETVLHMDSLPYVALAKTYNTDQQVADSAGTATAILCGVKTKAGVVGVHDGAVRKDCKSGLRSPVVSVLQLAHEAGKSTGIVTTTRVTHATPACAYAHSAEREWESNNQIPVEQRLHGCTDIALQLLDKDIQVVLGGGRKHFLRIDERDPEDMNSFGARTDERNLIDEWIAKRSQDGNASYVWNQKQFDAVDPSKSDYLLGLFENGHMQYHGNRDKDIAGEPTLAEMVDKAVRILQKNDKGFLLLIEGGRIDHSHHDGIAYHALVDTIAMDDAVKTVLDMTSSTDTLTIVTADHSHVNAIVGYPSRGNPILGVNDKRVGLDGLPYTTLMYVDGPGGTEVQTSFMENGTRPNITNVDTESSSYVQQAVIPLKDESHGGEDIPIYADGPMAHLFHGTHEQHYIAHVIKYAACLGNSTEHCDDRNAIGGASTIYNNYIVIWHVIILTAALNNFTT</sequence>
<evidence type="ECO:0000256" key="12">
    <source>
        <dbReference type="SAM" id="SignalP"/>
    </source>
</evidence>
<feature type="chain" id="PRO_5047317422" description="Alkaline phosphatase" evidence="12">
    <location>
        <begin position="20"/>
        <end position="530"/>
    </location>
</feature>
<dbReference type="PANTHER" id="PTHR11596:SF5">
    <property type="entry name" value="ALKALINE PHOSPHATASE"/>
    <property type="match status" value="1"/>
</dbReference>
<keyword evidence="9 11" id="KW-0460">Magnesium</keyword>
<comment type="cofactor">
    <cofactor evidence="2">
        <name>Zn(2+)</name>
        <dbReference type="ChEBI" id="CHEBI:29105"/>
    </cofactor>
</comment>
<dbReference type="EC" id="3.1.3.1" evidence="4 11"/>
<evidence type="ECO:0000256" key="5">
    <source>
        <dbReference type="ARBA" id="ARBA00022553"/>
    </source>
</evidence>
<keyword evidence="12" id="KW-0732">Signal</keyword>